<dbReference type="PROSITE" id="PS00152">
    <property type="entry name" value="ATPASE_ALPHA_BETA"/>
    <property type="match status" value="1"/>
</dbReference>
<evidence type="ECO:0000256" key="6">
    <source>
        <dbReference type="ARBA" id="ARBA00022927"/>
    </source>
</evidence>
<dbReference type="GO" id="GO:0005737">
    <property type="term" value="C:cytoplasm"/>
    <property type="evidence" value="ECO:0007669"/>
    <property type="project" value="UniProtKB-SubCell"/>
</dbReference>
<dbReference type="InterPro" id="IPR005714">
    <property type="entry name" value="ATPase_T3SS_FliI/YscN"/>
</dbReference>
<dbReference type="GO" id="GO:0016887">
    <property type="term" value="F:ATP hydrolysis activity"/>
    <property type="evidence" value="ECO:0007669"/>
    <property type="project" value="InterPro"/>
</dbReference>
<evidence type="ECO:0000259" key="9">
    <source>
        <dbReference type="SMART" id="SM00382"/>
    </source>
</evidence>
<organism evidence="10 11">
    <name type="scientific">Desulfovibrio legallii</name>
    <dbReference type="NCBI Taxonomy" id="571438"/>
    <lineage>
        <taxon>Bacteria</taxon>
        <taxon>Pseudomonadati</taxon>
        <taxon>Thermodesulfobacteriota</taxon>
        <taxon>Desulfovibrionia</taxon>
        <taxon>Desulfovibrionales</taxon>
        <taxon>Desulfovibrionaceae</taxon>
        <taxon>Desulfovibrio</taxon>
    </lineage>
</organism>
<comment type="subcellular location">
    <subcellularLocation>
        <location evidence="1">Cytoplasm</location>
    </subcellularLocation>
</comment>
<keyword evidence="3" id="KW-0963">Cytoplasm</keyword>
<keyword evidence="5" id="KW-0067">ATP-binding</keyword>
<dbReference type="RefSeq" id="WP_092152891.1">
    <property type="nucleotide sequence ID" value="NZ_FNBX01000003.1"/>
</dbReference>
<dbReference type="STRING" id="571438.SAMN05192586_103139"/>
<proteinExistence type="predicted"/>
<evidence type="ECO:0000256" key="4">
    <source>
        <dbReference type="ARBA" id="ARBA00022741"/>
    </source>
</evidence>
<dbReference type="Pfam" id="PF02874">
    <property type="entry name" value="ATP-synt_ab_N"/>
    <property type="match status" value="1"/>
</dbReference>
<keyword evidence="7" id="KW-1278">Translocase</keyword>
<reference evidence="11" key="1">
    <citation type="submission" date="2016-10" db="EMBL/GenBank/DDBJ databases">
        <authorList>
            <person name="Varghese N."/>
            <person name="Submissions S."/>
        </authorList>
    </citation>
    <scope>NUCLEOTIDE SEQUENCE [LARGE SCALE GENOMIC DNA]</scope>
    <source>
        <strain evidence="11">KHC7</strain>
    </source>
</reference>
<dbReference type="SUPFAM" id="SSF52540">
    <property type="entry name" value="P-loop containing nucleoside triphosphate hydrolases"/>
    <property type="match status" value="1"/>
</dbReference>
<dbReference type="OrthoDB" id="9801639at2"/>
<dbReference type="InterPro" id="IPR050053">
    <property type="entry name" value="ATPase_alpha/beta_chains"/>
</dbReference>
<dbReference type="PANTHER" id="PTHR15184">
    <property type="entry name" value="ATP SYNTHASE"/>
    <property type="match status" value="1"/>
</dbReference>
<dbReference type="EMBL" id="FNBX01000003">
    <property type="protein sequence ID" value="SDF28257.1"/>
    <property type="molecule type" value="Genomic_DNA"/>
</dbReference>
<evidence type="ECO:0000313" key="10">
    <source>
        <dbReference type="EMBL" id="SDF28257.1"/>
    </source>
</evidence>
<dbReference type="InterPro" id="IPR040627">
    <property type="entry name" value="T3SS_ATPase_C"/>
</dbReference>
<dbReference type="Gene3D" id="3.40.50.12240">
    <property type="match status" value="2"/>
</dbReference>
<keyword evidence="6" id="KW-0653">Protein transport</keyword>
<evidence type="ECO:0000256" key="3">
    <source>
        <dbReference type="ARBA" id="ARBA00022490"/>
    </source>
</evidence>
<keyword evidence="11" id="KW-1185">Reference proteome</keyword>
<dbReference type="PANTHER" id="PTHR15184:SF9">
    <property type="entry name" value="SPI-1 TYPE 3 SECRETION SYSTEM ATPASE"/>
    <property type="match status" value="1"/>
</dbReference>
<evidence type="ECO:0000256" key="1">
    <source>
        <dbReference type="ARBA" id="ARBA00004496"/>
    </source>
</evidence>
<dbReference type="GO" id="GO:0008564">
    <property type="term" value="F:protein-exporting ATPase activity"/>
    <property type="evidence" value="ECO:0007669"/>
    <property type="project" value="UniProtKB-EC"/>
</dbReference>
<dbReference type="GO" id="GO:0005524">
    <property type="term" value="F:ATP binding"/>
    <property type="evidence" value="ECO:0007669"/>
    <property type="project" value="UniProtKB-KW"/>
</dbReference>
<dbReference type="CDD" id="cd18117">
    <property type="entry name" value="ATP-synt_flagellum-secretory_path_III_N"/>
    <property type="match status" value="1"/>
</dbReference>
<feature type="domain" description="AAA+ ATPase" evidence="9">
    <location>
        <begin position="199"/>
        <end position="380"/>
    </location>
</feature>
<evidence type="ECO:0000313" key="11">
    <source>
        <dbReference type="Proteomes" id="UP000199355"/>
    </source>
</evidence>
<dbReference type="Proteomes" id="UP000199355">
    <property type="component" value="Unassembled WGS sequence"/>
</dbReference>
<evidence type="ECO:0000256" key="5">
    <source>
        <dbReference type="ARBA" id="ARBA00022840"/>
    </source>
</evidence>
<dbReference type="InterPro" id="IPR000194">
    <property type="entry name" value="ATPase_F1/V1/A1_a/bsu_nucl-bd"/>
</dbReference>
<keyword evidence="4" id="KW-0547">Nucleotide-binding</keyword>
<evidence type="ECO:0000256" key="2">
    <source>
        <dbReference type="ARBA" id="ARBA00022448"/>
    </source>
</evidence>
<dbReference type="InterPro" id="IPR027417">
    <property type="entry name" value="P-loop_NTPase"/>
</dbReference>
<keyword evidence="2" id="KW-0813">Transport</keyword>
<gene>
    <name evidence="10" type="ORF">SAMN05192586_103139</name>
</gene>
<name>A0A1G7JTG9_9BACT</name>
<dbReference type="CDD" id="cd01136">
    <property type="entry name" value="ATPase_flagellum-secretory_path_III"/>
    <property type="match status" value="1"/>
</dbReference>
<dbReference type="GO" id="GO:0046933">
    <property type="term" value="F:proton-transporting ATP synthase activity, rotational mechanism"/>
    <property type="evidence" value="ECO:0007669"/>
    <property type="project" value="TreeGrafter"/>
</dbReference>
<evidence type="ECO:0000256" key="7">
    <source>
        <dbReference type="ARBA" id="ARBA00022967"/>
    </source>
</evidence>
<dbReference type="GO" id="GO:0030254">
    <property type="term" value="P:protein secretion by the type III secretion system"/>
    <property type="evidence" value="ECO:0007669"/>
    <property type="project" value="InterPro"/>
</dbReference>
<dbReference type="FunFam" id="3.40.50.12240:FF:000002">
    <property type="entry name" value="Flagellum-specific ATP synthase FliI"/>
    <property type="match status" value="1"/>
</dbReference>
<sequence length="486" mass="52153">MKLDPQACAKLLRAGDPVRLYGKVNKVVGLVAEGSGLRAPLGAVCHMLPDDGEEGGIAAEVVGFRDGNLLFMPYGDMRGIRPGSRIRNTSLPPVFPVGPDLLGRAFDAFGTPLDAGPPVSAEIYTSPLPVGEAARADFSRQMGEQRPFTPPWAVEARQTWHPELAPIYTDPPSPLQRPRITDILDVGVRSVNSLLTLGKGQRVGIMAGSGVGKSTLMGMMARYTRADVNVIALIGERGREVVEFMERDLGPAGMARSVLVIATSDQSPLVRMRAAYAATAVAEYFRDKGMDVLLMMDSVTRFAMAAREVGLAVGEPPTTKGYTPSVFAQLPKLLERAGRSASGTITGIYTVLVDGDDFNEPIADAVRSILDGHIVLTRDLADQGHFPAIDVLRSISRLRSDICERQDVLAGRVVTRHMSTFRRVEDMVNIGAYAKGSNPEIDAAIAKMPAVNAFLQQDVGDPQNLEQSMAQLRALADMPEAAPPAV</sequence>
<protein>
    <submittedName>
        <fullName evidence="10">Type III secretion system ATPase, FliI/YscN</fullName>
    </submittedName>
</protein>
<comment type="catalytic activity">
    <reaction evidence="8">
        <text>ATP + H2O + cellular proteinSide 1 = ADP + phosphate + cellular proteinSide 2.</text>
        <dbReference type="EC" id="7.4.2.8"/>
    </reaction>
</comment>
<dbReference type="AlphaFoldDB" id="A0A1G7JTG9"/>
<evidence type="ECO:0000256" key="8">
    <source>
        <dbReference type="ARBA" id="ARBA00034006"/>
    </source>
</evidence>
<accession>A0A1G7JTG9</accession>
<dbReference type="SMART" id="SM00382">
    <property type="entry name" value="AAA"/>
    <property type="match status" value="1"/>
</dbReference>
<dbReference type="InterPro" id="IPR003593">
    <property type="entry name" value="AAA+_ATPase"/>
</dbReference>
<dbReference type="GO" id="GO:0030257">
    <property type="term" value="C:type III protein secretion system complex"/>
    <property type="evidence" value="ECO:0007669"/>
    <property type="project" value="InterPro"/>
</dbReference>
<dbReference type="InterPro" id="IPR004100">
    <property type="entry name" value="ATPase_F1/V1/A1_a/bsu_N"/>
</dbReference>
<dbReference type="NCBIfam" id="TIGR01026">
    <property type="entry name" value="fliI_yscN"/>
    <property type="match status" value="1"/>
</dbReference>
<dbReference type="InterPro" id="IPR020003">
    <property type="entry name" value="ATPase_a/bsu_AS"/>
</dbReference>
<dbReference type="Pfam" id="PF00006">
    <property type="entry name" value="ATP-synt_ab"/>
    <property type="match status" value="1"/>
</dbReference>
<dbReference type="Pfam" id="PF18269">
    <property type="entry name" value="T3SS_ATPase_C"/>
    <property type="match status" value="1"/>
</dbReference>